<dbReference type="PANTHER" id="PTHR42735">
    <property type="match status" value="1"/>
</dbReference>
<proteinExistence type="inferred from homology"/>
<organism evidence="7 8">
    <name type="scientific">Candidatus Woesebacteria bacterium RIFCSPHIGHO2_01_FULL_39_28</name>
    <dbReference type="NCBI Taxonomy" id="1802496"/>
    <lineage>
        <taxon>Bacteria</taxon>
        <taxon>Candidatus Woeseibacteriota</taxon>
    </lineage>
</organism>
<dbReference type="InterPro" id="IPR050477">
    <property type="entry name" value="GrpII_AminoAcid_Decarb"/>
</dbReference>
<keyword evidence="3 6" id="KW-0456">Lyase</keyword>
<dbReference type="InterPro" id="IPR015422">
    <property type="entry name" value="PyrdxlP-dep_Trfase_small"/>
</dbReference>
<feature type="modified residue" description="N6-(pyridoxal phosphate)lysine" evidence="5">
    <location>
        <position position="252"/>
    </location>
</feature>
<dbReference type="Pfam" id="PF00282">
    <property type="entry name" value="Pyridoxal_deC"/>
    <property type="match status" value="1"/>
</dbReference>
<reference evidence="7 8" key="1">
    <citation type="journal article" date="2016" name="Nat. Commun.">
        <title>Thousands of microbial genomes shed light on interconnected biogeochemical processes in an aquifer system.</title>
        <authorList>
            <person name="Anantharaman K."/>
            <person name="Brown C.T."/>
            <person name="Hug L.A."/>
            <person name="Sharon I."/>
            <person name="Castelle C.J."/>
            <person name="Probst A.J."/>
            <person name="Thomas B.C."/>
            <person name="Singh A."/>
            <person name="Wilkins M.J."/>
            <person name="Karaoz U."/>
            <person name="Brodie E.L."/>
            <person name="Williams K.H."/>
            <person name="Hubbard S.S."/>
            <person name="Banfield J.F."/>
        </authorList>
    </citation>
    <scope>NUCLEOTIDE SEQUENCE [LARGE SCALE GENOMIC DNA]</scope>
</reference>
<dbReference type="AlphaFoldDB" id="A0A1F7YIL9"/>
<evidence type="ECO:0000313" key="8">
    <source>
        <dbReference type="Proteomes" id="UP000178851"/>
    </source>
</evidence>
<comment type="caution">
    <text evidence="7">The sequence shown here is derived from an EMBL/GenBank/DDBJ whole genome shotgun (WGS) entry which is preliminary data.</text>
</comment>
<evidence type="ECO:0008006" key="9">
    <source>
        <dbReference type="Google" id="ProtNLM"/>
    </source>
</evidence>
<keyword evidence="2 5" id="KW-0663">Pyridoxal phosphate</keyword>
<sequence>MSKEFPKTGIPEENIRSELLKIRKSMKPYSENAFRVYSTNPDPLAIEAISYFLPFNKNNIGTHTRTGKTMGALADLEKEVILMIGNLMGAKENEIDGYITQGGTEGNITGLWIGRNMLRINNSKLCLLKTTLTHYSVEKAADLLNIEKVVDIPCNAEYGMDSVKLEKKIKSLSQEGYQNFLIALTLGYNTTGTVDPVDEIDSVIKRLEKDLKIKTYVHLDAAIGGLIYPFISEKKFDFNNHSLNSLSTDLYKTGFTPRNSGVFLCRKNLQKYIERFISYLPYKRDDTLSSSRSSNEAASCWSIIHFLGKEGFRRHILHCLDLKKYFISLLEEKKLPIKYISDPFMPILAFTLKDKMLPLYLEKKHHIEPIPLLLDEREEYHYTIIFMPHITKKSLSEFITELTEIYKN</sequence>
<dbReference type="GO" id="GO:0030170">
    <property type="term" value="F:pyridoxal phosphate binding"/>
    <property type="evidence" value="ECO:0007669"/>
    <property type="project" value="InterPro"/>
</dbReference>
<dbReference type="Gene3D" id="3.90.1150.10">
    <property type="entry name" value="Aspartate Aminotransferase, domain 1"/>
    <property type="match status" value="1"/>
</dbReference>
<dbReference type="Proteomes" id="UP000178851">
    <property type="component" value="Unassembled WGS sequence"/>
</dbReference>
<evidence type="ECO:0000256" key="2">
    <source>
        <dbReference type="ARBA" id="ARBA00022898"/>
    </source>
</evidence>
<dbReference type="InterPro" id="IPR002129">
    <property type="entry name" value="PyrdxlP-dep_de-COase"/>
</dbReference>
<gene>
    <name evidence="7" type="ORF">A2627_01790</name>
</gene>
<evidence type="ECO:0000256" key="4">
    <source>
        <dbReference type="ARBA" id="ARBA00038302"/>
    </source>
</evidence>
<dbReference type="Gene3D" id="3.40.640.10">
    <property type="entry name" value="Type I PLP-dependent aspartate aminotransferase-like (Major domain)"/>
    <property type="match status" value="1"/>
</dbReference>
<dbReference type="GO" id="GO:0016830">
    <property type="term" value="F:carbon-carbon lyase activity"/>
    <property type="evidence" value="ECO:0007669"/>
    <property type="project" value="InterPro"/>
</dbReference>
<evidence type="ECO:0000256" key="3">
    <source>
        <dbReference type="ARBA" id="ARBA00023239"/>
    </source>
</evidence>
<dbReference type="SUPFAM" id="SSF53383">
    <property type="entry name" value="PLP-dependent transferases"/>
    <property type="match status" value="1"/>
</dbReference>
<evidence type="ECO:0000256" key="1">
    <source>
        <dbReference type="ARBA" id="ARBA00001933"/>
    </source>
</evidence>
<dbReference type="InterPro" id="IPR015424">
    <property type="entry name" value="PyrdxlP-dep_Trfase"/>
</dbReference>
<accession>A0A1F7YIL9</accession>
<comment type="similarity">
    <text evidence="4">Belongs to the group II decarboxylase family. Sphingosine-1-phosphate lyase subfamily.</text>
</comment>
<protein>
    <recommendedName>
        <fullName evidence="9">Pyridoxal-dependent decarboxylase</fullName>
    </recommendedName>
</protein>
<dbReference type="InterPro" id="IPR015421">
    <property type="entry name" value="PyrdxlP-dep_Trfase_major"/>
</dbReference>
<evidence type="ECO:0000313" key="7">
    <source>
        <dbReference type="EMBL" id="OGM27211.1"/>
    </source>
</evidence>
<dbReference type="EMBL" id="MGGI01000006">
    <property type="protein sequence ID" value="OGM27211.1"/>
    <property type="molecule type" value="Genomic_DNA"/>
</dbReference>
<name>A0A1F7YIL9_9BACT</name>
<evidence type="ECO:0000256" key="6">
    <source>
        <dbReference type="RuleBase" id="RU000382"/>
    </source>
</evidence>
<evidence type="ECO:0000256" key="5">
    <source>
        <dbReference type="PIRSR" id="PIRSR602129-50"/>
    </source>
</evidence>
<comment type="cofactor">
    <cofactor evidence="1 5 6">
        <name>pyridoxal 5'-phosphate</name>
        <dbReference type="ChEBI" id="CHEBI:597326"/>
    </cofactor>
</comment>
<dbReference type="GO" id="GO:0019752">
    <property type="term" value="P:carboxylic acid metabolic process"/>
    <property type="evidence" value="ECO:0007669"/>
    <property type="project" value="InterPro"/>
</dbReference>
<dbReference type="PANTHER" id="PTHR42735:SF6">
    <property type="entry name" value="SPHINGOSINE-1-PHOSPHATE LYASE 1"/>
    <property type="match status" value="1"/>
</dbReference>